<keyword evidence="3" id="KW-1185">Reference proteome</keyword>
<proteinExistence type="predicted"/>
<feature type="transmembrane region" description="Helical" evidence="1">
    <location>
        <begin position="7"/>
        <end position="27"/>
    </location>
</feature>
<dbReference type="EMBL" id="ACWF01000156">
    <property type="protein sequence ID" value="EHL73648.1"/>
    <property type="molecule type" value="Genomic_DNA"/>
</dbReference>
<organism evidence="2 3">
    <name type="scientific">Bacillus smithii 7_3_47FAA</name>
    <dbReference type="NCBI Taxonomy" id="665952"/>
    <lineage>
        <taxon>Bacteria</taxon>
        <taxon>Bacillati</taxon>
        <taxon>Bacillota</taxon>
        <taxon>Bacilli</taxon>
        <taxon>Bacillales</taxon>
        <taxon>Bacillaceae</taxon>
        <taxon>Bacillus</taxon>
    </lineage>
</organism>
<name>G9QPK7_9BACI</name>
<evidence type="ECO:0000256" key="1">
    <source>
        <dbReference type="SAM" id="Phobius"/>
    </source>
</evidence>
<keyword evidence="1" id="KW-1133">Transmembrane helix</keyword>
<dbReference type="RefSeq" id="WP_003355300.1">
    <property type="nucleotide sequence ID" value="NZ_JH414764.1"/>
</dbReference>
<dbReference type="InterPro" id="IPR014245">
    <property type="entry name" value="Spore_III_AF"/>
</dbReference>
<dbReference type="PATRIC" id="fig|665952.3.peg.3108"/>
<comment type="caution">
    <text evidence="2">The sequence shown here is derived from an EMBL/GenBank/DDBJ whole genome shotgun (WGS) entry which is preliminary data.</text>
</comment>
<dbReference type="Proteomes" id="UP000011747">
    <property type="component" value="Unassembled WGS sequence"/>
</dbReference>
<dbReference type="Pfam" id="PF09581">
    <property type="entry name" value="Spore_III_AF"/>
    <property type="match status" value="1"/>
</dbReference>
<protein>
    <submittedName>
        <fullName evidence="2">Stage III sporulation protein AF</fullName>
    </submittedName>
</protein>
<evidence type="ECO:0000313" key="3">
    <source>
        <dbReference type="Proteomes" id="UP000011747"/>
    </source>
</evidence>
<dbReference type="HOGENOM" id="CLU_094201_2_1_9"/>
<keyword evidence="1" id="KW-0472">Membrane</keyword>
<feature type="transmembrane region" description="Helical" evidence="1">
    <location>
        <begin position="33"/>
        <end position="54"/>
    </location>
</feature>
<keyword evidence="1" id="KW-0812">Transmembrane</keyword>
<sequence length="205" mass="23490">MDFFSKWIANIILLLLFAVTIEMLLPSSTYQKYLKIIVGLILIVVLLTPLLSVFSGQFQQEIVSAIKTSGGETWEAENQLNQKKNEIQASQREYILKQMAVQLKHSVEKELMKKYKKEIVDIQVEMKDQHGYKQEDINKIKVVLKDAKDGMTESVQEVNIDIHDSRSSKPHEEEKKIAAFLAKQWGEDPEKIVVLDEEGTDGHGF</sequence>
<gene>
    <name evidence="2" type="ORF">HMPREF1015_00224</name>
</gene>
<accession>G9QPK7</accession>
<evidence type="ECO:0000313" key="2">
    <source>
        <dbReference type="EMBL" id="EHL73648.1"/>
    </source>
</evidence>
<dbReference type="AlphaFoldDB" id="G9QPK7"/>
<reference evidence="2 3" key="1">
    <citation type="submission" date="2011-09" db="EMBL/GenBank/DDBJ databases">
        <title>The Genome Sequence of Bacillus smithii 7_3_47FAA.</title>
        <authorList>
            <consortium name="The Broad Institute Genome Sequencing Platform"/>
            <person name="Earl A."/>
            <person name="Ward D."/>
            <person name="Feldgarden M."/>
            <person name="Gevers D."/>
            <person name="Daigneault M."/>
            <person name="Strauss J."/>
            <person name="Allen-Vercoe E."/>
            <person name="Young S.K."/>
            <person name="Zeng Q."/>
            <person name="Gargeya S."/>
            <person name="Fitzgerald M."/>
            <person name="Haas B."/>
            <person name="Abouelleil A."/>
            <person name="Alvarado L."/>
            <person name="Arachchi H.M."/>
            <person name="Berlin A."/>
            <person name="Brown A."/>
            <person name="Chapman S.B."/>
            <person name="Chen Z."/>
            <person name="Dunbar C."/>
            <person name="Freedman E."/>
            <person name="Gearin G."/>
            <person name="Goldberg J."/>
            <person name="Griggs A."/>
            <person name="Gujja S."/>
            <person name="Heiman D."/>
            <person name="Howarth C."/>
            <person name="Larson L."/>
            <person name="Lui A."/>
            <person name="MacDonald P.J.P."/>
            <person name="Montmayeur A."/>
            <person name="Murphy C."/>
            <person name="Neiman D."/>
            <person name="Pearson M."/>
            <person name="Priest M."/>
            <person name="Roberts A."/>
            <person name="Saif S."/>
            <person name="Shea T."/>
            <person name="Shenoy N."/>
            <person name="Sisk P."/>
            <person name="Stolte C."/>
            <person name="Sykes S."/>
            <person name="Wortman J."/>
            <person name="Nusbaum C."/>
            <person name="Birren B."/>
        </authorList>
    </citation>
    <scope>NUCLEOTIDE SEQUENCE [LARGE SCALE GENOMIC DNA]</scope>
    <source>
        <strain evidence="2 3">7_3_47FAA</strain>
    </source>
</reference>
<dbReference type="NCBIfam" id="TIGR02896">
    <property type="entry name" value="spore_III_AF"/>
    <property type="match status" value="1"/>
</dbReference>